<evidence type="ECO:0000256" key="2">
    <source>
        <dbReference type="ARBA" id="ARBA00022737"/>
    </source>
</evidence>
<accession>A0ABW6RJE0</accession>
<dbReference type="RefSeq" id="WP_387896654.1">
    <property type="nucleotide sequence ID" value="NZ_JBIAPK010000007.1"/>
</dbReference>
<name>A0ABW6RJE0_9ACTN</name>
<dbReference type="Proteomes" id="UP001601976">
    <property type="component" value="Unassembled WGS sequence"/>
</dbReference>
<keyword evidence="7" id="KW-1185">Reference proteome</keyword>
<dbReference type="InterPro" id="IPR028994">
    <property type="entry name" value="Integrin_alpha_N"/>
</dbReference>
<evidence type="ECO:0000256" key="4">
    <source>
        <dbReference type="ARBA" id="ARBA00023180"/>
    </source>
</evidence>
<feature type="signal peptide" evidence="5">
    <location>
        <begin position="1"/>
        <end position="21"/>
    </location>
</feature>
<dbReference type="InterPro" id="IPR013519">
    <property type="entry name" value="Int_alpha_beta-p"/>
</dbReference>
<evidence type="ECO:0000256" key="1">
    <source>
        <dbReference type="ARBA" id="ARBA00022729"/>
    </source>
</evidence>
<dbReference type="Pfam" id="PF01839">
    <property type="entry name" value="FG-GAP"/>
    <property type="match status" value="2"/>
</dbReference>
<comment type="caution">
    <text evidence="6">The sequence shown here is derived from an EMBL/GenBank/DDBJ whole genome shotgun (WGS) entry which is preliminary data.</text>
</comment>
<dbReference type="PANTHER" id="PTHR23221">
    <property type="entry name" value="GLYCOSYLPHOSPHATIDYLINOSITOL PHOSPHOLIPASE D"/>
    <property type="match status" value="1"/>
</dbReference>
<keyword evidence="4" id="KW-0325">Glycoprotein</keyword>
<dbReference type="InterPro" id="IPR013517">
    <property type="entry name" value="FG-GAP"/>
</dbReference>
<dbReference type="Pfam" id="PF13517">
    <property type="entry name" value="FG-GAP_3"/>
    <property type="match status" value="1"/>
</dbReference>
<proteinExistence type="predicted"/>
<keyword evidence="1 5" id="KW-0732">Signal</keyword>
<evidence type="ECO:0000256" key="5">
    <source>
        <dbReference type="SAM" id="SignalP"/>
    </source>
</evidence>
<protein>
    <submittedName>
        <fullName evidence="6">FG-GAP repeat protein</fullName>
    </submittedName>
</protein>
<gene>
    <name evidence="6" type="ORF">ACFYWW_23550</name>
</gene>
<dbReference type="EMBL" id="JBIAPK010000007">
    <property type="protein sequence ID" value="MFF3341664.1"/>
    <property type="molecule type" value="Genomic_DNA"/>
</dbReference>
<keyword evidence="3" id="KW-0378">Hydrolase</keyword>
<dbReference type="SUPFAM" id="SSF69318">
    <property type="entry name" value="Integrin alpha N-terminal domain"/>
    <property type="match status" value="1"/>
</dbReference>
<sequence>MTAGICAATVLSVTGIAPATAVEQEPADRTTADFNGDGYPDLAISAESATVAGLKKAGGISVVYGSAAGLKHDTAAFLTQATPGVPGEPTADRRWGYLGGHGDVDGDGYDDLIVRDGPGILVFWGGAQGITAPATTVTTGSGDAATAPRLFNSSTGVGDVTGDGIADIVAPAAVGEHPGTKYGMVVVRGPVSRSTGKPAAVRFRDTPAEDGHSVNHVHVGDMTGDGVRDVVAHGTATGDMSRTKGSVLRGTASGLVRGGAVTSGWNGSFGDLNKDGYQDFVSGSPDRSADALGGRIFVTYGGPDGVSTTLPGRTYTQKSTGVPGVDEEKDRWGSDVSVADTDQDGYADIVVGADWETGSDAAVTAGGAITVLRGSATGVTTTGAKTFTQDSAGIPSTSETADHFGSAVRAIDTDRDGKPEVYVGGNGEDGFKGRVWKLRTGAPGVTGTGATSFNLADLGGPVGGANFGFHFGG</sequence>
<dbReference type="PANTHER" id="PTHR23221:SF7">
    <property type="entry name" value="PHOSPHATIDYLINOSITOL-GLYCAN-SPECIFIC PHOSPHOLIPASE D"/>
    <property type="match status" value="1"/>
</dbReference>
<organism evidence="6 7">
    <name type="scientific">Streptomyces flavidovirens</name>
    <dbReference type="NCBI Taxonomy" id="67298"/>
    <lineage>
        <taxon>Bacteria</taxon>
        <taxon>Bacillati</taxon>
        <taxon>Actinomycetota</taxon>
        <taxon>Actinomycetes</taxon>
        <taxon>Kitasatosporales</taxon>
        <taxon>Streptomycetaceae</taxon>
        <taxon>Streptomyces</taxon>
    </lineage>
</organism>
<keyword evidence="2" id="KW-0677">Repeat</keyword>
<reference evidence="6 7" key="1">
    <citation type="submission" date="2024-10" db="EMBL/GenBank/DDBJ databases">
        <title>The Natural Products Discovery Center: Release of the First 8490 Sequenced Strains for Exploring Actinobacteria Biosynthetic Diversity.</title>
        <authorList>
            <person name="Kalkreuter E."/>
            <person name="Kautsar S.A."/>
            <person name="Yang D."/>
            <person name="Bader C.D."/>
            <person name="Teijaro C.N."/>
            <person name="Fluegel L."/>
            <person name="Davis C.M."/>
            <person name="Simpson J.R."/>
            <person name="Lauterbach L."/>
            <person name="Steele A.D."/>
            <person name="Gui C."/>
            <person name="Meng S."/>
            <person name="Li G."/>
            <person name="Viehrig K."/>
            <person name="Ye F."/>
            <person name="Su P."/>
            <person name="Kiefer A.F."/>
            <person name="Nichols A."/>
            <person name="Cepeda A.J."/>
            <person name="Yan W."/>
            <person name="Fan B."/>
            <person name="Jiang Y."/>
            <person name="Adhikari A."/>
            <person name="Zheng C.-J."/>
            <person name="Schuster L."/>
            <person name="Cowan T.M."/>
            <person name="Smanski M.J."/>
            <person name="Chevrette M.G."/>
            <person name="De Carvalho L.P.S."/>
            <person name="Shen B."/>
        </authorList>
    </citation>
    <scope>NUCLEOTIDE SEQUENCE [LARGE SCALE GENOMIC DNA]</scope>
    <source>
        <strain evidence="6 7">NPDC003029</strain>
    </source>
</reference>
<evidence type="ECO:0000313" key="6">
    <source>
        <dbReference type="EMBL" id="MFF3341664.1"/>
    </source>
</evidence>
<evidence type="ECO:0000313" key="7">
    <source>
        <dbReference type="Proteomes" id="UP001601976"/>
    </source>
</evidence>
<dbReference type="Gene3D" id="2.130.10.130">
    <property type="entry name" value="Integrin alpha, N-terminal"/>
    <property type="match status" value="3"/>
</dbReference>
<feature type="chain" id="PRO_5046794815" evidence="5">
    <location>
        <begin position="22"/>
        <end position="473"/>
    </location>
</feature>
<evidence type="ECO:0000256" key="3">
    <source>
        <dbReference type="ARBA" id="ARBA00022801"/>
    </source>
</evidence>
<dbReference type="SMART" id="SM00191">
    <property type="entry name" value="Int_alpha"/>
    <property type="match status" value="4"/>
</dbReference>